<accession>A0A8J3QK55</accession>
<dbReference type="NCBIfam" id="TIGR03988">
    <property type="entry name" value="antisig_RsrA"/>
    <property type="match status" value="1"/>
</dbReference>
<comment type="caution">
    <text evidence="2">The sequence shown here is derived from an EMBL/GenBank/DDBJ whole genome shotgun (WGS) entry which is preliminary data.</text>
</comment>
<dbReference type="Proteomes" id="UP000612899">
    <property type="component" value="Unassembled WGS sequence"/>
</dbReference>
<protein>
    <recommendedName>
        <fullName evidence="1">Putative zinc-finger domain-containing protein</fullName>
    </recommendedName>
</protein>
<keyword evidence="3" id="KW-1185">Reference proteome</keyword>
<evidence type="ECO:0000313" key="3">
    <source>
        <dbReference type="Proteomes" id="UP000612899"/>
    </source>
</evidence>
<dbReference type="AlphaFoldDB" id="A0A8J3QK55"/>
<dbReference type="InterPro" id="IPR024020">
    <property type="entry name" value="Anit_sigma_mycothiol_RsrA"/>
</dbReference>
<feature type="domain" description="Putative zinc-finger" evidence="1">
    <location>
        <begin position="16"/>
        <end position="49"/>
    </location>
</feature>
<dbReference type="EMBL" id="BONY01000124">
    <property type="protein sequence ID" value="GIH11239.1"/>
    <property type="molecule type" value="Genomic_DNA"/>
</dbReference>
<sequence>MENQHEHHQPEDDVNCREVLTEVYLYLDLECSEGRRTVIKHHLDECSPCLREYGIEQEVKALVGRCCGHEKAPAELVARLRAKLSELVIEVEVSREPG</sequence>
<evidence type="ECO:0000313" key="2">
    <source>
        <dbReference type="EMBL" id="GIH11239.1"/>
    </source>
</evidence>
<dbReference type="RefSeq" id="WP_203914957.1">
    <property type="nucleotide sequence ID" value="NZ_BONY01000124.1"/>
</dbReference>
<dbReference type="Pfam" id="PF13490">
    <property type="entry name" value="zf-HC2"/>
    <property type="match status" value="1"/>
</dbReference>
<gene>
    <name evidence="2" type="ORF">Rhe02_93060</name>
</gene>
<proteinExistence type="predicted"/>
<name>A0A8J3QK55_9ACTN</name>
<reference evidence="2" key="1">
    <citation type="submission" date="2021-01" db="EMBL/GenBank/DDBJ databases">
        <title>Whole genome shotgun sequence of Rhizocola hellebori NBRC 109834.</title>
        <authorList>
            <person name="Komaki H."/>
            <person name="Tamura T."/>
        </authorList>
    </citation>
    <scope>NUCLEOTIDE SEQUENCE</scope>
    <source>
        <strain evidence="2">NBRC 109834</strain>
    </source>
</reference>
<evidence type="ECO:0000259" key="1">
    <source>
        <dbReference type="Pfam" id="PF13490"/>
    </source>
</evidence>
<dbReference type="InterPro" id="IPR027383">
    <property type="entry name" value="Znf_put"/>
</dbReference>
<organism evidence="2 3">
    <name type="scientific">Rhizocola hellebori</name>
    <dbReference type="NCBI Taxonomy" id="1392758"/>
    <lineage>
        <taxon>Bacteria</taxon>
        <taxon>Bacillati</taxon>
        <taxon>Actinomycetota</taxon>
        <taxon>Actinomycetes</taxon>
        <taxon>Micromonosporales</taxon>
        <taxon>Micromonosporaceae</taxon>
        <taxon>Rhizocola</taxon>
    </lineage>
</organism>